<proteinExistence type="predicted"/>
<feature type="compositionally biased region" description="Basic and acidic residues" evidence="1">
    <location>
        <begin position="7"/>
        <end position="24"/>
    </location>
</feature>
<dbReference type="InParanoid" id="A0A059AQ39"/>
<accession>A0A059AQ39</accession>
<protein>
    <submittedName>
        <fullName evidence="2">Uncharacterized protein</fullName>
    </submittedName>
</protein>
<feature type="region of interest" description="Disordered" evidence="1">
    <location>
        <begin position="1"/>
        <end position="24"/>
    </location>
</feature>
<organism evidence="2">
    <name type="scientific">Eucalyptus grandis</name>
    <name type="common">Flooded gum</name>
    <dbReference type="NCBI Taxonomy" id="71139"/>
    <lineage>
        <taxon>Eukaryota</taxon>
        <taxon>Viridiplantae</taxon>
        <taxon>Streptophyta</taxon>
        <taxon>Embryophyta</taxon>
        <taxon>Tracheophyta</taxon>
        <taxon>Spermatophyta</taxon>
        <taxon>Magnoliopsida</taxon>
        <taxon>eudicotyledons</taxon>
        <taxon>Gunneridae</taxon>
        <taxon>Pentapetalae</taxon>
        <taxon>rosids</taxon>
        <taxon>malvids</taxon>
        <taxon>Myrtales</taxon>
        <taxon>Myrtaceae</taxon>
        <taxon>Myrtoideae</taxon>
        <taxon>Eucalypteae</taxon>
        <taxon>Eucalyptus</taxon>
    </lineage>
</organism>
<reference evidence="2" key="1">
    <citation type="submission" date="2013-07" db="EMBL/GenBank/DDBJ databases">
        <title>The genome of Eucalyptus grandis.</title>
        <authorList>
            <person name="Schmutz J."/>
            <person name="Hayes R."/>
            <person name="Myburg A."/>
            <person name="Tuskan G."/>
            <person name="Grattapaglia D."/>
            <person name="Rokhsar D.S."/>
        </authorList>
    </citation>
    <scope>NUCLEOTIDE SEQUENCE</scope>
    <source>
        <tissue evidence="2">Leaf extractions</tissue>
    </source>
</reference>
<sequence>MGASTSLRKEKSKQNEFQSRNEQERLSYHPWRSAIVYNRTVAFRSDLSLLLQASGDLTFERKFRCVNVHVVDKEKRYRKCVVKVVYDDVTQRSEPALK</sequence>
<evidence type="ECO:0000313" key="2">
    <source>
        <dbReference type="EMBL" id="KCW56097.1"/>
    </source>
</evidence>
<name>A0A059AQ39_EUCGR</name>
<dbReference type="AlphaFoldDB" id="A0A059AQ39"/>
<dbReference type="EMBL" id="KK198761">
    <property type="protein sequence ID" value="KCW56097.1"/>
    <property type="molecule type" value="Genomic_DNA"/>
</dbReference>
<gene>
    <name evidence="2" type="ORF">EUGRSUZ_I01850</name>
</gene>
<dbReference type="Gramene" id="KCW56097">
    <property type="protein sequence ID" value="KCW56097"/>
    <property type="gene ID" value="EUGRSUZ_I01850"/>
</dbReference>
<evidence type="ECO:0000256" key="1">
    <source>
        <dbReference type="SAM" id="MobiDB-lite"/>
    </source>
</evidence>